<dbReference type="Proteomes" id="UP000184604">
    <property type="component" value="Chromosome"/>
</dbReference>
<gene>
    <name evidence="2" type="ORF">BS101_18265</name>
</gene>
<evidence type="ECO:0000313" key="3">
    <source>
        <dbReference type="Proteomes" id="UP000184604"/>
    </source>
</evidence>
<dbReference type="EMBL" id="CP018335">
    <property type="protein sequence ID" value="APM40531.1"/>
    <property type="molecule type" value="Genomic_DNA"/>
</dbReference>
<sequence length="144" mass="15664">MKEQILSMGVQFIIGVFGIIGTFVLKKVADAIEVQKQALAAKKGADNYNRALSVAKGLYYVLEDEFKDLVKAGDAKRSEMEKRLLEIIPGLTQNELDAINKEVCNSAIKIGQEILTPIQVTNVTNTAVAEDKAAENTIPEAAQN</sequence>
<evidence type="ECO:0000256" key="1">
    <source>
        <dbReference type="SAM" id="Phobius"/>
    </source>
</evidence>
<keyword evidence="1" id="KW-0812">Transmembrane</keyword>
<protein>
    <recommendedName>
        <fullName evidence="4">Phage-related protein</fullName>
    </recommendedName>
</protein>
<dbReference type="OrthoDB" id="1907700at2"/>
<accession>A0A1L5FBY8</accession>
<dbReference type="AlphaFoldDB" id="A0A1L5FBY8"/>
<keyword evidence="1" id="KW-1133">Transmembrane helix</keyword>
<dbReference type="RefSeq" id="WP_073540118.1">
    <property type="nucleotide sequence ID" value="NZ_CP018335.1"/>
</dbReference>
<keyword evidence="1" id="KW-0472">Membrane</keyword>
<proteinExistence type="predicted"/>
<evidence type="ECO:0008006" key="4">
    <source>
        <dbReference type="Google" id="ProtNLM"/>
    </source>
</evidence>
<evidence type="ECO:0000313" key="2">
    <source>
        <dbReference type="EMBL" id="APM40531.1"/>
    </source>
</evidence>
<feature type="transmembrane region" description="Helical" evidence="1">
    <location>
        <begin position="6"/>
        <end position="25"/>
    </location>
</feature>
<organism evidence="2 3">
    <name type="scientific">Clostridium kluyveri</name>
    <dbReference type="NCBI Taxonomy" id="1534"/>
    <lineage>
        <taxon>Bacteria</taxon>
        <taxon>Bacillati</taxon>
        <taxon>Bacillota</taxon>
        <taxon>Clostridia</taxon>
        <taxon>Eubacteriales</taxon>
        <taxon>Clostridiaceae</taxon>
        <taxon>Clostridium</taxon>
    </lineage>
</organism>
<name>A0A1L5FBY8_CLOKL</name>
<reference evidence="2 3" key="1">
    <citation type="submission" date="2016-12" db="EMBL/GenBank/DDBJ databases">
        <title>Complete genome sequence of Clostridium kluyveri JZZ isolated from the pit mud of a Chinese flavor liquor-making factory.</title>
        <authorList>
            <person name="Wang Y."/>
        </authorList>
    </citation>
    <scope>NUCLEOTIDE SEQUENCE [LARGE SCALE GENOMIC DNA]</scope>
    <source>
        <strain evidence="2 3">JZZ</strain>
    </source>
</reference>